<feature type="region of interest" description="Disordered" evidence="1">
    <location>
        <begin position="30"/>
        <end position="51"/>
    </location>
</feature>
<dbReference type="Proteomes" id="UP001553715">
    <property type="component" value="Unassembled WGS sequence"/>
</dbReference>
<reference evidence="2 3" key="1">
    <citation type="submission" date="2024-06" db="EMBL/GenBank/DDBJ databases">
        <title>The Natural Products Discovery Center: Release of the First 8490 Sequenced Strains for Exploring Actinobacteria Biosynthetic Diversity.</title>
        <authorList>
            <person name="Kalkreuter E."/>
            <person name="Kautsar S.A."/>
            <person name="Yang D."/>
            <person name="Bader C.D."/>
            <person name="Teijaro C.N."/>
            <person name="Fluegel L."/>
            <person name="Davis C.M."/>
            <person name="Simpson J.R."/>
            <person name="Lauterbach L."/>
            <person name="Steele A.D."/>
            <person name="Gui C."/>
            <person name="Meng S."/>
            <person name="Li G."/>
            <person name="Viehrig K."/>
            <person name="Ye F."/>
            <person name="Su P."/>
            <person name="Kiefer A.F."/>
            <person name="Nichols A."/>
            <person name="Cepeda A.J."/>
            <person name="Yan W."/>
            <person name="Fan B."/>
            <person name="Jiang Y."/>
            <person name="Adhikari A."/>
            <person name="Zheng C.-J."/>
            <person name="Schuster L."/>
            <person name="Cowan T.M."/>
            <person name="Smanski M.J."/>
            <person name="Chevrette M.G."/>
            <person name="De Carvalho L.P.S."/>
            <person name="Shen B."/>
        </authorList>
    </citation>
    <scope>NUCLEOTIDE SEQUENCE [LARGE SCALE GENOMIC DNA]</scope>
    <source>
        <strain evidence="2 3">NPDC077434</strain>
    </source>
</reference>
<gene>
    <name evidence="2" type="ORF">AB0301_10710</name>
</gene>
<keyword evidence="3" id="KW-1185">Reference proteome</keyword>
<protein>
    <submittedName>
        <fullName evidence="2">DUF2017 family protein</fullName>
    </submittedName>
</protein>
<comment type="caution">
    <text evidence="2">The sequence shown here is derived from an EMBL/GenBank/DDBJ whole genome shotgun (WGS) entry which is preliminary data.</text>
</comment>
<accession>A0ABV3LHY6</accession>
<evidence type="ECO:0000313" key="3">
    <source>
        <dbReference type="Proteomes" id="UP001553715"/>
    </source>
</evidence>
<evidence type="ECO:0000313" key="2">
    <source>
        <dbReference type="EMBL" id="MEW1975529.1"/>
    </source>
</evidence>
<organism evidence="2 3">
    <name type="scientific">Microbacterium profundi</name>
    <dbReference type="NCBI Taxonomy" id="450380"/>
    <lineage>
        <taxon>Bacteria</taxon>
        <taxon>Bacillati</taxon>
        <taxon>Actinomycetota</taxon>
        <taxon>Actinomycetes</taxon>
        <taxon>Micrococcales</taxon>
        <taxon>Microbacteriaceae</taxon>
        <taxon>Microbacterium</taxon>
    </lineage>
</organism>
<sequence>MTDAVIRLPLAVVEGIHLAGLVEEFTDVLAGSDGEPDPGLSRLTPDPYPEDAEASAEFAAATHDDLLDRRTADAAVVRNGLTPFLTIAAEDLAEDDALARQDVVIPASDIDAWLRTLTALRLVIATRLDITAEDDEHDLEDPRFGVYDWLGFRLDGLIALADAHDEYSAQ</sequence>
<dbReference type="RefSeq" id="WP_234001255.1">
    <property type="nucleotide sequence ID" value="NZ_JAJVKR010000009.1"/>
</dbReference>
<dbReference type="InterPro" id="IPR018561">
    <property type="entry name" value="AosR"/>
</dbReference>
<proteinExistence type="predicted"/>
<dbReference type="EMBL" id="JBFBMH010000014">
    <property type="protein sequence ID" value="MEW1975529.1"/>
    <property type="molecule type" value="Genomic_DNA"/>
</dbReference>
<dbReference type="Pfam" id="PF09438">
    <property type="entry name" value="DUF2017"/>
    <property type="match status" value="1"/>
</dbReference>
<name>A0ABV3LHY6_9MICO</name>
<evidence type="ECO:0000256" key="1">
    <source>
        <dbReference type="SAM" id="MobiDB-lite"/>
    </source>
</evidence>